<feature type="site" description="Cleavage (non-hydrolytic); by autolysis" evidence="20">
    <location>
        <begin position="85"/>
        <end position="86"/>
    </location>
</feature>
<organism evidence="22">
    <name type="scientific">Trypanosoma congolense (strain IL3000)</name>
    <dbReference type="NCBI Taxonomy" id="1068625"/>
    <lineage>
        <taxon>Eukaryota</taxon>
        <taxon>Discoba</taxon>
        <taxon>Euglenozoa</taxon>
        <taxon>Kinetoplastea</taxon>
        <taxon>Metakinetoplastina</taxon>
        <taxon>Trypanosomatida</taxon>
        <taxon>Trypanosomatidae</taxon>
        <taxon>Trypanosoma</taxon>
        <taxon>Nannomonas</taxon>
    </lineage>
</organism>
<dbReference type="SUPFAM" id="SSF56276">
    <property type="entry name" value="S-adenosylmethionine decarboxylase"/>
    <property type="match status" value="1"/>
</dbReference>
<evidence type="ECO:0000256" key="16">
    <source>
        <dbReference type="PIRNR" id="PIRNR001355"/>
    </source>
</evidence>
<dbReference type="InterPro" id="IPR048283">
    <property type="entry name" value="AdoMetDC-like"/>
</dbReference>
<comment type="similarity">
    <text evidence="2 16">Belongs to the eukaryotic AdoMetDC family.</text>
</comment>
<dbReference type="PANTHER" id="PTHR11570:SF0">
    <property type="entry name" value="S-ADENOSYLMETHIONINE DECARBOXYLASE PROENZYME"/>
    <property type="match status" value="1"/>
</dbReference>
<protein>
    <recommendedName>
        <fullName evidence="4 16">S-adenosylmethionine decarboxylase proenzyme</fullName>
        <ecNumber evidence="3 16">4.1.1.50</ecNumber>
    </recommendedName>
</protein>
<evidence type="ECO:0000256" key="3">
    <source>
        <dbReference type="ARBA" id="ARBA00012357"/>
    </source>
</evidence>
<evidence type="ECO:0000256" key="9">
    <source>
        <dbReference type="ARBA" id="ARBA00023115"/>
    </source>
</evidence>
<evidence type="ECO:0000256" key="18">
    <source>
        <dbReference type="PIRSR" id="PIRSR001355-2"/>
    </source>
</evidence>
<feature type="binding site" evidence="18">
    <location>
        <position position="266"/>
    </location>
    <ligand>
        <name>substrate</name>
    </ligand>
</feature>
<evidence type="ECO:0000256" key="17">
    <source>
        <dbReference type="PIRSR" id="PIRSR001355-1"/>
    </source>
</evidence>
<evidence type="ECO:0000256" key="14">
    <source>
        <dbReference type="ARBA" id="ARBA00048112"/>
    </source>
</evidence>
<dbReference type="GO" id="GO:0006597">
    <property type="term" value="P:spermine biosynthetic process"/>
    <property type="evidence" value="ECO:0007669"/>
    <property type="project" value="InterPro"/>
</dbReference>
<dbReference type="GO" id="GO:0005829">
    <property type="term" value="C:cytosol"/>
    <property type="evidence" value="ECO:0007669"/>
    <property type="project" value="TreeGrafter"/>
</dbReference>
<dbReference type="EC" id="4.1.1.50" evidence="3 16"/>
<dbReference type="Gene3D" id="3.30.360.50">
    <property type="entry name" value="S-adenosylmethionine decarboxylase"/>
    <property type="match status" value="1"/>
</dbReference>
<feature type="active site" description="Proton acceptor; for processing activity" evidence="17">
    <location>
        <position position="249"/>
    </location>
</feature>
<feature type="chain" id="PRO_5042325198" description="S-adenosylmethionine decarboxylase beta chain" evidence="21">
    <location>
        <begin position="1"/>
        <end position="85"/>
    </location>
</feature>
<feature type="active site" description="Proton donor; for catalytic activity" evidence="17">
    <location>
        <position position="100"/>
    </location>
</feature>
<evidence type="ECO:0000256" key="2">
    <source>
        <dbReference type="ARBA" id="ARBA00008466"/>
    </source>
</evidence>
<evidence type="ECO:0000256" key="15">
    <source>
        <dbReference type="ARBA" id="ARBA00062216"/>
    </source>
</evidence>
<keyword evidence="5 16" id="KW-0949">S-adenosyl-L-methionine</keyword>
<feature type="binding site" evidence="18">
    <location>
        <position position="243"/>
    </location>
    <ligand>
        <name>substrate</name>
    </ligand>
</feature>
<feature type="active site" description="Proton acceptor; for processing activity" evidence="17">
    <location>
        <position position="262"/>
    </location>
</feature>
<dbReference type="VEuPathDB" id="TriTrypDB:TcIL3000_6_3880"/>
<keyword evidence="6 16" id="KW-0210">Decarboxylase</keyword>
<keyword evidence="7 20" id="KW-0068">Autocatalytic cleavage</keyword>
<accession>G0UP23</accession>
<feature type="active site" description="Schiff-base intermediate with substrate; via pyruvic acid" evidence="17">
    <location>
        <position position="86"/>
    </location>
</feature>
<evidence type="ECO:0000256" key="13">
    <source>
        <dbReference type="ARBA" id="ARBA00023317"/>
    </source>
</evidence>
<comment type="pathway">
    <text evidence="1 16">Amine and polyamine biosynthesis; S-adenosylmethioninamine biosynthesis; S-adenosylmethioninamine from S-adenosyl-L-methionine: step 1/1.</text>
</comment>
<dbReference type="InterPro" id="IPR001985">
    <property type="entry name" value="S-AdoMet_decarboxylase_euk"/>
</dbReference>
<evidence type="ECO:0000256" key="8">
    <source>
        <dbReference type="ARBA" id="ARBA00023066"/>
    </source>
</evidence>
<proteinExistence type="inferred from homology"/>
<dbReference type="Pfam" id="PF01536">
    <property type="entry name" value="SAM_decarbox"/>
    <property type="match status" value="1"/>
</dbReference>
<gene>
    <name evidence="22" type="ORF">TCIL3000_6_3880</name>
</gene>
<dbReference type="AlphaFoldDB" id="G0UP23"/>
<feature type="chain" id="PRO_5042325197" description="S-adenosylmethionine decarboxylase alpha chain" evidence="21">
    <location>
        <begin position="86"/>
        <end position="370"/>
    </location>
</feature>
<feature type="binding site" evidence="18">
    <location>
        <position position="28"/>
    </location>
    <ligand>
        <name>substrate</name>
    </ligand>
</feature>
<evidence type="ECO:0000256" key="6">
    <source>
        <dbReference type="ARBA" id="ARBA00022793"/>
    </source>
</evidence>
<comment type="subunit">
    <text evidence="15">Forms a heterodimer with catalytically inactive AdoMetDC prozyme; heterodimerization is required to activate AdoMetDC.</text>
</comment>
<evidence type="ECO:0000256" key="5">
    <source>
        <dbReference type="ARBA" id="ARBA00022691"/>
    </source>
</evidence>
<keyword evidence="13 16" id="KW-0670">Pyruvate</keyword>
<comment type="cofactor">
    <cofactor evidence="16">
        <name>pyruvate</name>
        <dbReference type="ChEBI" id="CHEBI:15361"/>
    </cofactor>
    <text evidence="16">Binds 1 pyruvoyl group covalently per subunit.</text>
</comment>
<dbReference type="Gene3D" id="3.60.90.10">
    <property type="entry name" value="S-adenosylmethionine decarboxylase"/>
    <property type="match status" value="1"/>
</dbReference>
<keyword evidence="8 16" id="KW-0745">Spermidine biosynthesis</keyword>
<feature type="binding site" evidence="18">
    <location>
        <position position="85"/>
    </location>
    <ligand>
        <name>substrate</name>
    </ligand>
</feature>
<evidence type="ECO:0000256" key="19">
    <source>
        <dbReference type="PIRSR" id="PIRSR001355-3"/>
    </source>
</evidence>
<evidence type="ECO:0000256" key="1">
    <source>
        <dbReference type="ARBA" id="ARBA00004911"/>
    </source>
</evidence>
<evidence type="ECO:0000256" key="20">
    <source>
        <dbReference type="PIRSR" id="PIRSR001355-4"/>
    </source>
</evidence>
<evidence type="ECO:0000313" key="22">
    <source>
        <dbReference type="EMBL" id="CCC91134.1"/>
    </source>
</evidence>
<keyword evidence="11 16" id="KW-0456">Lyase</keyword>
<evidence type="ECO:0000256" key="4">
    <source>
        <dbReference type="ARBA" id="ARBA00020217"/>
    </source>
</evidence>
<dbReference type="GO" id="GO:0008295">
    <property type="term" value="P:spermidine biosynthetic process"/>
    <property type="evidence" value="ECO:0007669"/>
    <property type="project" value="UniProtKB-KW"/>
</dbReference>
<dbReference type="EMBL" id="HE575319">
    <property type="protein sequence ID" value="CCC91134.1"/>
    <property type="molecule type" value="Genomic_DNA"/>
</dbReference>
<dbReference type="PIRSF" id="PIRSF001355">
    <property type="entry name" value="S-AdenosylMet_decarboxylase"/>
    <property type="match status" value="1"/>
</dbReference>
<dbReference type="GO" id="GO:0004014">
    <property type="term" value="F:adenosylmethionine decarboxylase activity"/>
    <property type="evidence" value="ECO:0007669"/>
    <property type="project" value="UniProtKB-EC"/>
</dbReference>
<comment type="catalytic activity">
    <reaction evidence="14 16">
        <text>S-adenosyl-L-methionine + H(+) = S-adenosyl 3-(methylsulfanyl)propylamine + CO2</text>
        <dbReference type="Rhea" id="RHEA:15981"/>
        <dbReference type="ChEBI" id="CHEBI:15378"/>
        <dbReference type="ChEBI" id="CHEBI:16526"/>
        <dbReference type="ChEBI" id="CHEBI:57443"/>
        <dbReference type="ChEBI" id="CHEBI:59789"/>
        <dbReference type="EC" id="4.1.1.50"/>
    </reaction>
</comment>
<evidence type="ECO:0000256" key="11">
    <source>
        <dbReference type="ARBA" id="ARBA00023239"/>
    </source>
</evidence>
<evidence type="ECO:0000256" key="21">
    <source>
        <dbReference type="PIRSR" id="PIRSR001355-5"/>
    </source>
</evidence>
<reference evidence="22" key="1">
    <citation type="journal article" date="2012" name="Proc. Natl. Acad. Sci. U.S.A.">
        <title>Antigenic diversity is generated by distinct evolutionary mechanisms in African trypanosome species.</title>
        <authorList>
            <person name="Jackson A.P."/>
            <person name="Berry A."/>
            <person name="Aslett M."/>
            <person name="Allison H.C."/>
            <person name="Burton P."/>
            <person name="Vavrova-Anderson J."/>
            <person name="Brown R."/>
            <person name="Browne H."/>
            <person name="Corton N."/>
            <person name="Hauser H."/>
            <person name="Gamble J."/>
            <person name="Gilderthorp R."/>
            <person name="Marcello L."/>
            <person name="McQuillan J."/>
            <person name="Otto T.D."/>
            <person name="Quail M.A."/>
            <person name="Sanders M.J."/>
            <person name="van Tonder A."/>
            <person name="Ginger M.L."/>
            <person name="Field M.C."/>
            <person name="Barry J.D."/>
            <person name="Hertz-Fowler C."/>
            <person name="Berriman M."/>
        </authorList>
    </citation>
    <scope>NUCLEOTIDE SEQUENCE</scope>
    <source>
        <strain evidence="22">IL3000</strain>
    </source>
</reference>
<evidence type="ECO:0000256" key="12">
    <source>
        <dbReference type="ARBA" id="ARBA00023270"/>
    </source>
</evidence>
<keyword evidence="10 16" id="KW-0865">Zymogen</keyword>
<dbReference type="UniPathway" id="UPA00331">
    <property type="reaction ID" value="UER00451"/>
</dbReference>
<dbReference type="InterPro" id="IPR016067">
    <property type="entry name" value="S-AdoMet_deCO2ase_core"/>
</dbReference>
<sequence>MSSDKDSLSLMAMWGSVSRFDPNQQSNFEGPEKRLEIVMRLLPETHASGLLVHGDDVWDAVVGSVNGKIVSRESNEYIRSYVITESSLFVMKDRVIIITCGTTTLLNCVPRICKAVSDVRGEIEWASFMHKNYSFPWEQKGPHLTMVEEFKALKSHFPSGQPFIFGPIDSDHYFLYFYDDIIQPCLSEDTQLSMTMYGLDREQSKHWYSEKVFANGPETAAIRQATRLNEVVDDSWVLHDLQFEPCGYSINAIQGEEYQTIHITPEEHCSFASYETNTRALNYSERISSVLNVFHPERFSVIVFIDPDSGVGKLYHSGGKIGVEAEYYPDYEAHHSTVNEFSPGYWVLKVNYVRRAANRQAVLTETGNKQ</sequence>
<keyword evidence="12 16" id="KW-0704">Schiff base</keyword>
<keyword evidence="9 16" id="KW-0620">Polyamine biosynthesis</keyword>
<name>G0UP23_TRYCI</name>
<evidence type="ECO:0000256" key="7">
    <source>
        <dbReference type="ARBA" id="ARBA00022813"/>
    </source>
</evidence>
<feature type="modified residue" description="Pyruvic acid (Ser); by autocatalysis" evidence="19">
    <location>
        <position position="86"/>
    </location>
</feature>
<evidence type="ECO:0000256" key="10">
    <source>
        <dbReference type="ARBA" id="ARBA00023145"/>
    </source>
</evidence>
<dbReference type="PANTHER" id="PTHR11570">
    <property type="entry name" value="S-ADENOSYLMETHIONINE DECARBOXYLASE"/>
    <property type="match status" value="1"/>
</dbReference>
<dbReference type="FunFam" id="3.60.90.10:FF:000009">
    <property type="entry name" value="S-adenosylmethionine decarboxylase proenzyme"/>
    <property type="match status" value="1"/>
</dbReference>